<organism evidence="2 3">
    <name type="scientific">Hirsutella minnesotensis 3608</name>
    <dbReference type="NCBI Taxonomy" id="1043627"/>
    <lineage>
        <taxon>Eukaryota</taxon>
        <taxon>Fungi</taxon>
        <taxon>Dikarya</taxon>
        <taxon>Ascomycota</taxon>
        <taxon>Pezizomycotina</taxon>
        <taxon>Sordariomycetes</taxon>
        <taxon>Hypocreomycetidae</taxon>
        <taxon>Hypocreales</taxon>
        <taxon>Ophiocordycipitaceae</taxon>
        <taxon>Hirsutella</taxon>
    </lineage>
</organism>
<dbReference type="EMBL" id="KQ030534">
    <property type="protein sequence ID" value="KJZ73573.1"/>
    <property type="molecule type" value="Genomic_DNA"/>
</dbReference>
<feature type="region of interest" description="Disordered" evidence="1">
    <location>
        <begin position="322"/>
        <end position="352"/>
    </location>
</feature>
<evidence type="ECO:0000313" key="2">
    <source>
        <dbReference type="EMBL" id="KJZ73573.1"/>
    </source>
</evidence>
<feature type="region of interest" description="Disordered" evidence="1">
    <location>
        <begin position="1"/>
        <end position="43"/>
    </location>
</feature>
<feature type="compositionally biased region" description="Low complexity" evidence="1">
    <location>
        <begin position="490"/>
        <end position="500"/>
    </location>
</feature>
<feature type="compositionally biased region" description="Polar residues" evidence="1">
    <location>
        <begin position="154"/>
        <end position="164"/>
    </location>
</feature>
<dbReference type="AlphaFoldDB" id="A0A0F7ZTR5"/>
<accession>A0A0F7ZTR5</accession>
<feature type="region of interest" description="Disordered" evidence="1">
    <location>
        <begin position="193"/>
        <end position="213"/>
    </location>
</feature>
<dbReference type="OrthoDB" id="419770at2759"/>
<feature type="region of interest" description="Disordered" evidence="1">
    <location>
        <begin position="530"/>
        <end position="559"/>
    </location>
</feature>
<name>A0A0F7ZTR5_9HYPO</name>
<dbReference type="Proteomes" id="UP000054481">
    <property type="component" value="Unassembled WGS sequence"/>
</dbReference>
<sequence length="626" mass="67990">MHPLHRNGPRGPRASSALRTPEPCVGSRSRSPSPPPRAPRFRLKKRAVSNLTAPTQQFLASVAAADVPIPSIEEPQLLNDDMYDSALFPGGSLLGAPHDQFVLHEQVTRGRTLSSPRTPAPRNVPSLSPKRFPDWSLESSLSSLESSPDCESSRPSTAQSTETSASLFSRYSMASEDLSQCTSPDGCHVERFGPLLPPQDTDKTIKAPVRPPPFRKAPWTRAMSKHLWTTYMMYLQDPKVTPFRIGKSGIPPSGVCLRVAREAKRSWKGSRQHLESVDRSGSATPTAETTAPFVEWPHTCAATRAHLRELCKANSGTAARSVQYLAQSPTPFGRTANRQRNRRSAPPRSASVFSGLDMAMSLTVCTSDSMQPQGPLAQLAAPPSEPSQESKLPGPVISVTDHSTQRLGSPFVAAKSYGPSSTNSLADSLGIVAEPRRQSRTVGVPRGLASPVRLNHSRLSSQKRRSRQAVMEARKSKRPSLGSDFWTDPSSTAESQSSQSGTFAEFCSTSSKLRDNLFVPRTNVQELFEASHPSQSLAPPSAIPPRLGSPFSAKSTSFSFPSRRTSTSSVAGFMAARRPFATVHQASDSISGPAKPTLANRLAYIDEKLKDFRRREPAARRSHSPF</sequence>
<reference evidence="2 3" key="1">
    <citation type="journal article" date="2014" name="Genome Biol. Evol.">
        <title>Comparative genomics and transcriptomics analyses reveal divergent lifestyle features of nematode endoparasitic fungus Hirsutella minnesotensis.</title>
        <authorList>
            <person name="Lai Y."/>
            <person name="Liu K."/>
            <person name="Zhang X."/>
            <person name="Zhang X."/>
            <person name="Li K."/>
            <person name="Wang N."/>
            <person name="Shu C."/>
            <person name="Wu Y."/>
            <person name="Wang C."/>
            <person name="Bushley K.E."/>
            <person name="Xiang M."/>
            <person name="Liu X."/>
        </authorList>
    </citation>
    <scope>NUCLEOTIDE SEQUENCE [LARGE SCALE GENOMIC DNA]</scope>
    <source>
        <strain evidence="2 3">3608</strain>
    </source>
</reference>
<feature type="region of interest" description="Disordered" evidence="1">
    <location>
        <begin position="367"/>
        <end position="396"/>
    </location>
</feature>
<evidence type="ECO:0000313" key="3">
    <source>
        <dbReference type="Proteomes" id="UP000054481"/>
    </source>
</evidence>
<evidence type="ECO:0000256" key="1">
    <source>
        <dbReference type="SAM" id="MobiDB-lite"/>
    </source>
</evidence>
<proteinExistence type="predicted"/>
<feature type="compositionally biased region" description="Low complexity" evidence="1">
    <location>
        <begin position="371"/>
        <end position="382"/>
    </location>
</feature>
<protein>
    <submittedName>
        <fullName evidence="2">Uncharacterized protein</fullName>
    </submittedName>
</protein>
<gene>
    <name evidence="2" type="ORF">HIM_07129</name>
</gene>
<feature type="region of interest" description="Disordered" evidence="1">
    <location>
        <begin position="436"/>
        <end position="501"/>
    </location>
</feature>
<feature type="region of interest" description="Disordered" evidence="1">
    <location>
        <begin position="107"/>
        <end position="131"/>
    </location>
</feature>
<feature type="compositionally biased region" description="Polar residues" evidence="1">
    <location>
        <begin position="279"/>
        <end position="289"/>
    </location>
</feature>
<feature type="region of interest" description="Disordered" evidence="1">
    <location>
        <begin position="269"/>
        <end position="289"/>
    </location>
</feature>
<feature type="region of interest" description="Disordered" evidence="1">
    <location>
        <begin position="143"/>
        <end position="164"/>
    </location>
</feature>
<keyword evidence="3" id="KW-1185">Reference proteome</keyword>